<proteinExistence type="predicted"/>
<protein>
    <submittedName>
        <fullName evidence="2">Uncharacterized protein</fullName>
    </submittedName>
</protein>
<name>A0ABY7NGI6_9MICO</name>
<dbReference type="RefSeq" id="WP_281535314.1">
    <property type="nucleotide sequence ID" value="NZ_CP075584.1"/>
</dbReference>
<feature type="transmembrane region" description="Helical" evidence="1">
    <location>
        <begin position="36"/>
        <end position="66"/>
    </location>
</feature>
<reference evidence="2 3" key="1">
    <citation type="submission" date="2021-05" db="EMBL/GenBank/DDBJ databases">
        <authorList>
            <person name="Kumar R."/>
            <person name="Kumar A."/>
            <person name="Mukhia S."/>
        </authorList>
    </citation>
    <scope>NUCLEOTIDE SEQUENCE [LARGE SCALE GENOMIC DNA]</scope>
    <source>
        <strain evidence="2 3">ERMR7:08</strain>
    </source>
</reference>
<dbReference type="Proteomes" id="UP001212421">
    <property type="component" value="Chromosome"/>
</dbReference>
<keyword evidence="1" id="KW-0812">Transmembrane</keyword>
<keyword evidence="1" id="KW-0472">Membrane</keyword>
<organism evidence="2 3">
    <name type="scientific">Cryobacterium breve</name>
    <dbReference type="NCBI Taxonomy" id="1259258"/>
    <lineage>
        <taxon>Bacteria</taxon>
        <taxon>Bacillati</taxon>
        <taxon>Actinomycetota</taxon>
        <taxon>Actinomycetes</taxon>
        <taxon>Micrococcales</taxon>
        <taxon>Microbacteriaceae</taxon>
        <taxon>Cryobacterium</taxon>
    </lineage>
</organism>
<evidence type="ECO:0000313" key="2">
    <source>
        <dbReference type="EMBL" id="WBM80648.1"/>
    </source>
</evidence>
<gene>
    <name evidence="2" type="ORF">KIV56_04375</name>
</gene>
<keyword evidence="3" id="KW-1185">Reference proteome</keyword>
<evidence type="ECO:0000313" key="3">
    <source>
        <dbReference type="Proteomes" id="UP001212421"/>
    </source>
</evidence>
<sequence>MVTPYLSGGIDAKYGIYVDFNRTDQGVIVSGGGAGLAAALCFIPGVGIPLCVVAVSVVAAATAALAAHGLCRNTMRVYIQAPWIPRVPLSEVGPRAGAIF</sequence>
<dbReference type="EMBL" id="CP075584">
    <property type="protein sequence ID" value="WBM80648.1"/>
    <property type="molecule type" value="Genomic_DNA"/>
</dbReference>
<evidence type="ECO:0000256" key="1">
    <source>
        <dbReference type="SAM" id="Phobius"/>
    </source>
</evidence>
<accession>A0ABY7NGI6</accession>
<keyword evidence="1" id="KW-1133">Transmembrane helix</keyword>